<dbReference type="SUPFAM" id="SSF54427">
    <property type="entry name" value="NTF2-like"/>
    <property type="match status" value="1"/>
</dbReference>
<protein>
    <recommendedName>
        <fullName evidence="1">SnoaL-like domain-containing protein</fullName>
    </recommendedName>
</protein>
<gene>
    <name evidence="2" type="ORF">FLP_01015</name>
</gene>
<dbReference type="InterPro" id="IPR037401">
    <property type="entry name" value="SnoaL-like"/>
</dbReference>
<accession>A0ABX2XPZ6</accession>
<dbReference type="Pfam" id="PF12680">
    <property type="entry name" value="SnoaL_2"/>
    <property type="match status" value="1"/>
</dbReference>
<dbReference type="RefSeq" id="WP_065447637.1">
    <property type="nucleotide sequence ID" value="NZ_LVEN01000001.1"/>
</dbReference>
<keyword evidence="3" id="KW-1185">Reference proteome</keyword>
<evidence type="ECO:0000259" key="1">
    <source>
        <dbReference type="Pfam" id="PF12680"/>
    </source>
</evidence>
<sequence>MDIEKIIDQWILASNNYDTEKYLEFYDNEAVLDDASVGRKFVGIKGIRNYFESYFIGYQTQTKKVNLKVKDDANAYLEVLFLGDFPEGEIGGFFDFKFENGKIIFISADLL</sequence>
<organism evidence="2 3">
    <name type="scientific">Flavobacterium piscis</name>
    <dbReference type="NCBI Taxonomy" id="1114874"/>
    <lineage>
        <taxon>Bacteria</taxon>
        <taxon>Pseudomonadati</taxon>
        <taxon>Bacteroidota</taxon>
        <taxon>Flavobacteriia</taxon>
        <taxon>Flavobacteriales</taxon>
        <taxon>Flavobacteriaceae</taxon>
        <taxon>Flavobacterium</taxon>
    </lineage>
</organism>
<evidence type="ECO:0000313" key="2">
    <source>
        <dbReference type="EMBL" id="OCB78314.1"/>
    </source>
</evidence>
<name>A0ABX2XPZ6_9FLAO</name>
<dbReference type="EMBL" id="LVEN01000001">
    <property type="protein sequence ID" value="OCB78314.1"/>
    <property type="molecule type" value="Genomic_DNA"/>
</dbReference>
<reference evidence="3" key="1">
    <citation type="submission" date="2016-03" db="EMBL/GenBank/DDBJ databases">
        <title>Draft genome sequence of Paenibacillus glacialis DSM 22343.</title>
        <authorList>
            <person name="Shin S.-K."/>
            <person name="Yi H."/>
        </authorList>
    </citation>
    <scope>NUCLEOTIDE SEQUENCE [LARGE SCALE GENOMIC DNA]</scope>
    <source>
        <strain evidence="3">CCUG 60099</strain>
    </source>
</reference>
<proteinExistence type="predicted"/>
<dbReference type="InterPro" id="IPR032710">
    <property type="entry name" value="NTF2-like_dom_sf"/>
</dbReference>
<dbReference type="Gene3D" id="3.10.450.50">
    <property type="match status" value="1"/>
</dbReference>
<evidence type="ECO:0000313" key="3">
    <source>
        <dbReference type="Proteomes" id="UP000093343"/>
    </source>
</evidence>
<feature type="domain" description="SnoaL-like" evidence="1">
    <location>
        <begin position="8"/>
        <end position="104"/>
    </location>
</feature>
<comment type="caution">
    <text evidence="2">The sequence shown here is derived from an EMBL/GenBank/DDBJ whole genome shotgun (WGS) entry which is preliminary data.</text>
</comment>
<dbReference type="Proteomes" id="UP000093343">
    <property type="component" value="Unassembled WGS sequence"/>
</dbReference>